<evidence type="ECO:0000313" key="3">
    <source>
        <dbReference type="Proteomes" id="UP000036932"/>
    </source>
</evidence>
<evidence type="ECO:0008006" key="4">
    <source>
        <dbReference type="Google" id="ProtNLM"/>
    </source>
</evidence>
<accession>A0A0M1NJW3</accession>
<reference evidence="3" key="1">
    <citation type="submission" date="2015-08" db="EMBL/GenBank/DDBJ databases">
        <title>Genome sequencing project for genomic taxonomy and phylogenomics of Bacillus-like bacteria.</title>
        <authorList>
            <person name="Liu B."/>
            <person name="Wang J."/>
            <person name="Zhu Y."/>
            <person name="Liu G."/>
            <person name="Chen Q."/>
            <person name="Chen Z."/>
            <person name="Lan J."/>
            <person name="Che J."/>
            <person name="Ge C."/>
            <person name="Shi H."/>
            <person name="Pan Z."/>
            <person name="Liu X."/>
        </authorList>
    </citation>
    <scope>NUCLEOTIDE SEQUENCE [LARGE SCALE GENOMIC DNA]</scope>
    <source>
        <strain evidence="3">FJAT-22460</strain>
    </source>
</reference>
<evidence type="ECO:0000313" key="2">
    <source>
        <dbReference type="EMBL" id="KOR82476.1"/>
    </source>
</evidence>
<dbReference type="Proteomes" id="UP000036932">
    <property type="component" value="Unassembled WGS sequence"/>
</dbReference>
<dbReference type="OrthoDB" id="2664057at2"/>
<comment type="caution">
    <text evidence="2">The sequence shown here is derived from an EMBL/GenBank/DDBJ whole genome shotgun (WGS) entry which is preliminary data.</text>
</comment>
<dbReference type="PATRIC" id="fig|1705565.3.peg.5822"/>
<proteinExistence type="predicted"/>
<evidence type="ECO:0000256" key="1">
    <source>
        <dbReference type="SAM" id="SignalP"/>
    </source>
</evidence>
<organism evidence="2 3">
    <name type="scientific">Paenibacillus solani</name>
    <dbReference type="NCBI Taxonomy" id="1705565"/>
    <lineage>
        <taxon>Bacteria</taxon>
        <taxon>Bacillati</taxon>
        <taxon>Bacillota</taxon>
        <taxon>Bacilli</taxon>
        <taxon>Bacillales</taxon>
        <taxon>Paenibacillaceae</taxon>
        <taxon>Paenibacillus</taxon>
    </lineage>
</organism>
<protein>
    <recommendedName>
        <fullName evidence="4">DUF4367 domain-containing protein</fullName>
    </recommendedName>
</protein>
<feature type="signal peptide" evidence="1">
    <location>
        <begin position="1"/>
        <end position="25"/>
    </location>
</feature>
<gene>
    <name evidence="2" type="ORF">AM231_19365</name>
</gene>
<dbReference type="EMBL" id="LIUT01000003">
    <property type="protein sequence ID" value="KOR82476.1"/>
    <property type="molecule type" value="Genomic_DNA"/>
</dbReference>
<feature type="chain" id="PRO_5005620240" description="DUF4367 domain-containing protein" evidence="1">
    <location>
        <begin position="26"/>
        <end position="246"/>
    </location>
</feature>
<dbReference type="AlphaFoldDB" id="A0A0M1NJW3"/>
<keyword evidence="3" id="KW-1185">Reference proteome</keyword>
<keyword evidence="1" id="KW-0732">Signal</keyword>
<sequence length="246" mass="27386">MKVATKVAIATLSSILLMGSSVSLAAKAQSNEKAQEATVKKTDEAAKPISAEEKKFIEAEIQRVKELAQESGDMYVLYHKYPKLNSGFDISYWGGIHEFTTYEDYLKKASTLKGSILQQPANLPKGYKFLSAVIEGPIEGKFVDEVRAEGKKSGKPIYVKKIDWKEAATIRLKYASGKDTLGFSKDTVDSKGSKKKGFFDDKLPKHVFPKYVFWNDGGKFEYSISTSSLDMSRKQKIEVLKAAVKK</sequence>
<dbReference type="RefSeq" id="WP_054404079.1">
    <property type="nucleotide sequence ID" value="NZ_LIUT01000003.1"/>
</dbReference>
<name>A0A0M1NJW3_9BACL</name>